<name>A0A1C7I995_9FIRM</name>
<accession>A0A1C7I995</accession>
<dbReference type="KEGG" id="byl:A4V09_10890"/>
<organism evidence="1 2">
    <name type="scientific">Blautia pseudococcoides</name>
    <dbReference type="NCBI Taxonomy" id="1796616"/>
    <lineage>
        <taxon>Bacteria</taxon>
        <taxon>Bacillati</taxon>
        <taxon>Bacillota</taxon>
        <taxon>Clostridia</taxon>
        <taxon>Lachnospirales</taxon>
        <taxon>Lachnospiraceae</taxon>
        <taxon>Blautia</taxon>
    </lineage>
</organism>
<dbReference type="STRING" id="1796616.A4V09_10890"/>
<proteinExistence type="predicted"/>
<evidence type="ECO:0000313" key="1">
    <source>
        <dbReference type="EMBL" id="ANU76226.1"/>
    </source>
</evidence>
<sequence>MATVPIATILRDVIMHPAGKFVGLPARHEADFHVCASRSLLLRTVTQYFMQWTMIADHAGIPFLFDCFLQKKMYHIFK</sequence>
<evidence type="ECO:0000313" key="2">
    <source>
        <dbReference type="Proteomes" id="UP000092574"/>
    </source>
</evidence>
<dbReference type="Proteomes" id="UP000092574">
    <property type="component" value="Chromosome"/>
</dbReference>
<gene>
    <name evidence="1" type="ORF">A4V09_10890</name>
</gene>
<keyword evidence="2" id="KW-1185">Reference proteome</keyword>
<reference evidence="1" key="1">
    <citation type="submission" date="2017-04" db="EMBL/GenBank/DDBJ databases">
        <title>Complete Genome Sequences of Twelve Strains of a Stable Defined Moderately Diverse Mouse Microbiota 2 (sDMDMm2).</title>
        <authorList>
            <person name="Uchimura Y."/>
            <person name="Wyss M."/>
            <person name="Brugiroux S."/>
            <person name="Limenitakis J.P."/>
            <person name="Stecher B."/>
            <person name="McCoy K.D."/>
            <person name="Macpherson A.J."/>
        </authorList>
    </citation>
    <scope>NUCLEOTIDE SEQUENCE</scope>
    <source>
        <strain evidence="1">YL58</strain>
    </source>
</reference>
<protein>
    <submittedName>
        <fullName evidence="1">Uncharacterized protein</fullName>
    </submittedName>
</protein>
<dbReference type="AlphaFoldDB" id="A0A1C7I995"/>
<dbReference type="EMBL" id="CP015405">
    <property type="protein sequence ID" value="ANU76226.1"/>
    <property type="molecule type" value="Genomic_DNA"/>
</dbReference>